<dbReference type="SUPFAM" id="SSF56601">
    <property type="entry name" value="beta-lactamase/transpeptidase-like"/>
    <property type="match status" value="1"/>
</dbReference>
<dbReference type="Pfam" id="PF00905">
    <property type="entry name" value="Transpeptidase"/>
    <property type="match status" value="1"/>
</dbReference>
<dbReference type="GO" id="GO:0006508">
    <property type="term" value="P:proteolysis"/>
    <property type="evidence" value="ECO:0007669"/>
    <property type="project" value="UniProtKB-KW"/>
</dbReference>
<dbReference type="GO" id="GO:0030288">
    <property type="term" value="C:outer membrane-bounded periplasmic space"/>
    <property type="evidence" value="ECO:0007669"/>
    <property type="project" value="TreeGrafter"/>
</dbReference>
<keyword evidence="9" id="KW-0573">Peptidoglycan synthesis</keyword>
<evidence type="ECO:0000256" key="3">
    <source>
        <dbReference type="ARBA" id="ARBA00022645"/>
    </source>
</evidence>
<evidence type="ECO:0000256" key="5">
    <source>
        <dbReference type="ARBA" id="ARBA00022676"/>
    </source>
</evidence>
<evidence type="ECO:0000259" key="15">
    <source>
        <dbReference type="Pfam" id="PF00905"/>
    </source>
</evidence>
<evidence type="ECO:0000256" key="11">
    <source>
        <dbReference type="ARBA" id="ARBA00023316"/>
    </source>
</evidence>
<evidence type="ECO:0000256" key="10">
    <source>
        <dbReference type="ARBA" id="ARBA00023268"/>
    </source>
</evidence>
<keyword evidence="18" id="KW-1185">Reference proteome</keyword>
<evidence type="ECO:0000259" key="16">
    <source>
        <dbReference type="Pfam" id="PF00912"/>
    </source>
</evidence>
<dbReference type="InterPro" id="IPR023346">
    <property type="entry name" value="Lysozyme-like_dom_sf"/>
</dbReference>
<gene>
    <name evidence="17" type="ORF">FB557_0064</name>
</gene>
<dbReference type="PROSITE" id="PS51318">
    <property type="entry name" value="TAT"/>
    <property type="match status" value="1"/>
</dbReference>
<accession>A0A560WFT0</accession>
<organism evidence="17 18">
    <name type="scientific">Marihabitans asiaticum</name>
    <dbReference type="NCBI Taxonomy" id="415218"/>
    <lineage>
        <taxon>Bacteria</taxon>
        <taxon>Bacillati</taxon>
        <taxon>Actinomycetota</taxon>
        <taxon>Actinomycetes</taxon>
        <taxon>Micrococcales</taxon>
        <taxon>Intrasporangiaceae</taxon>
        <taxon>Marihabitans</taxon>
    </lineage>
</organism>
<feature type="region of interest" description="Disordered" evidence="14">
    <location>
        <begin position="654"/>
        <end position="783"/>
    </location>
</feature>
<evidence type="ECO:0000256" key="7">
    <source>
        <dbReference type="ARBA" id="ARBA00022801"/>
    </source>
</evidence>
<dbReference type="GO" id="GO:0008360">
    <property type="term" value="P:regulation of cell shape"/>
    <property type="evidence" value="ECO:0007669"/>
    <property type="project" value="UniProtKB-KW"/>
</dbReference>
<reference evidence="17 18" key="1">
    <citation type="submission" date="2019-06" db="EMBL/GenBank/DDBJ databases">
        <title>Sequencing the genomes of 1000 actinobacteria strains.</title>
        <authorList>
            <person name="Klenk H.-P."/>
        </authorList>
    </citation>
    <scope>NUCLEOTIDE SEQUENCE [LARGE SCALE GENOMIC DNA]</scope>
    <source>
        <strain evidence="17 18">DSM 18935</strain>
    </source>
</reference>
<dbReference type="GO" id="GO:0009002">
    <property type="term" value="F:serine-type D-Ala-D-Ala carboxypeptidase activity"/>
    <property type="evidence" value="ECO:0007669"/>
    <property type="project" value="UniProtKB-EC"/>
</dbReference>
<feature type="domain" description="Glycosyl transferase family 51" evidence="16">
    <location>
        <begin position="77"/>
        <end position="250"/>
    </location>
</feature>
<keyword evidence="3 17" id="KW-0121">Carboxypeptidase</keyword>
<keyword evidence="10" id="KW-0511">Multifunctional enzyme</keyword>
<dbReference type="SUPFAM" id="SSF53955">
    <property type="entry name" value="Lysozyme-like"/>
    <property type="match status" value="1"/>
</dbReference>
<keyword evidence="11" id="KW-0961">Cell wall biogenesis/degradation</keyword>
<dbReference type="InterPro" id="IPR050396">
    <property type="entry name" value="Glycosyltr_51/Transpeptidase"/>
</dbReference>
<keyword evidence="6" id="KW-0808">Transferase</keyword>
<dbReference type="EMBL" id="VIUW01000001">
    <property type="protein sequence ID" value="TWD16541.1"/>
    <property type="molecule type" value="Genomic_DNA"/>
</dbReference>
<dbReference type="InterPro" id="IPR012338">
    <property type="entry name" value="Beta-lactam/transpept-like"/>
</dbReference>
<dbReference type="GO" id="GO:0008658">
    <property type="term" value="F:penicillin binding"/>
    <property type="evidence" value="ECO:0007669"/>
    <property type="project" value="InterPro"/>
</dbReference>
<dbReference type="AlphaFoldDB" id="A0A560WFT0"/>
<evidence type="ECO:0000256" key="8">
    <source>
        <dbReference type="ARBA" id="ARBA00022960"/>
    </source>
</evidence>
<name>A0A560WFT0_9MICO</name>
<dbReference type="PANTHER" id="PTHR32282">
    <property type="entry name" value="BINDING PROTEIN TRANSPEPTIDASE, PUTATIVE-RELATED"/>
    <property type="match status" value="1"/>
</dbReference>
<dbReference type="RefSeq" id="WP_144854597.1">
    <property type="nucleotide sequence ID" value="NZ_BAAAYT010000001.1"/>
</dbReference>
<comment type="similarity">
    <text evidence="2">In the N-terminal section; belongs to the glycosyltransferase 51 family.</text>
</comment>
<evidence type="ECO:0000313" key="18">
    <source>
        <dbReference type="Proteomes" id="UP000315628"/>
    </source>
</evidence>
<dbReference type="GO" id="GO:0071555">
    <property type="term" value="P:cell wall organization"/>
    <property type="evidence" value="ECO:0007669"/>
    <property type="project" value="UniProtKB-KW"/>
</dbReference>
<dbReference type="GO" id="GO:0009252">
    <property type="term" value="P:peptidoglycan biosynthetic process"/>
    <property type="evidence" value="ECO:0007669"/>
    <property type="project" value="UniProtKB-KW"/>
</dbReference>
<dbReference type="GO" id="GO:0008955">
    <property type="term" value="F:peptidoglycan glycosyltransferase activity"/>
    <property type="evidence" value="ECO:0007669"/>
    <property type="project" value="UniProtKB-EC"/>
</dbReference>
<keyword evidence="7" id="KW-0378">Hydrolase</keyword>
<evidence type="ECO:0000256" key="2">
    <source>
        <dbReference type="ARBA" id="ARBA00007739"/>
    </source>
</evidence>
<dbReference type="InterPro" id="IPR006311">
    <property type="entry name" value="TAT_signal"/>
</dbReference>
<keyword evidence="5" id="KW-0328">Glycosyltransferase</keyword>
<comment type="caution">
    <text evidence="17">The sequence shown here is derived from an EMBL/GenBank/DDBJ whole genome shotgun (WGS) entry which is preliminary data.</text>
</comment>
<dbReference type="Pfam" id="PF00912">
    <property type="entry name" value="Transgly"/>
    <property type="match status" value="1"/>
</dbReference>
<evidence type="ECO:0000256" key="13">
    <source>
        <dbReference type="ARBA" id="ARBA00049902"/>
    </source>
</evidence>
<feature type="compositionally biased region" description="Low complexity" evidence="14">
    <location>
        <begin position="686"/>
        <end position="741"/>
    </location>
</feature>
<feature type="compositionally biased region" description="Pro residues" evidence="14">
    <location>
        <begin position="742"/>
        <end position="768"/>
    </location>
</feature>
<feature type="compositionally biased region" description="Low complexity" evidence="14">
    <location>
        <begin position="769"/>
        <end position="783"/>
    </location>
</feature>
<dbReference type="Gene3D" id="1.10.3810.10">
    <property type="entry name" value="Biosynthetic peptidoglycan transglycosylase-like"/>
    <property type="match status" value="1"/>
</dbReference>
<dbReference type="InterPro" id="IPR036950">
    <property type="entry name" value="PBP_transglycosylase"/>
</dbReference>
<evidence type="ECO:0000256" key="4">
    <source>
        <dbReference type="ARBA" id="ARBA00022670"/>
    </source>
</evidence>
<comment type="similarity">
    <text evidence="1">In the C-terminal section; belongs to the transpeptidase family.</text>
</comment>
<feature type="domain" description="Penicillin-binding protein transpeptidase" evidence="15">
    <location>
        <begin position="345"/>
        <end position="599"/>
    </location>
</feature>
<evidence type="ECO:0000256" key="9">
    <source>
        <dbReference type="ARBA" id="ARBA00022984"/>
    </source>
</evidence>
<dbReference type="FunFam" id="1.10.3810.10:FF:000001">
    <property type="entry name" value="Penicillin-binding protein 1A"/>
    <property type="match status" value="1"/>
</dbReference>
<evidence type="ECO:0000256" key="12">
    <source>
        <dbReference type="ARBA" id="ARBA00034000"/>
    </source>
</evidence>
<protein>
    <submittedName>
        <fullName evidence="17">Membrane peptidoglycan carboxypeptidase</fullName>
    </submittedName>
</protein>
<dbReference type="Gene3D" id="3.40.710.10">
    <property type="entry name" value="DD-peptidase/beta-lactamase superfamily"/>
    <property type="match status" value="1"/>
</dbReference>
<comment type="catalytic activity">
    <reaction evidence="12">
        <text>Preferential cleavage: (Ac)2-L-Lys-D-Ala-|-D-Ala. Also transpeptidation of peptidyl-alanyl moieties that are N-acyl substituents of D-alanine.</text>
        <dbReference type="EC" id="3.4.16.4"/>
    </reaction>
</comment>
<comment type="catalytic activity">
    <reaction evidence="13">
        <text>[GlcNAc-(1-&gt;4)-Mur2Ac(oyl-L-Ala-gamma-D-Glu-L-Lys-D-Ala-D-Ala)](n)-di-trans,octa-cis-undecaprenyl diphosphate + beta-D-GlcNAc-(1-&gt;4)-Mur2Ac(oyl-L-Ala-gamma-D-Glu-L-Lys-D-Ala-D-Ala)-di-trans,octa-cis-undecaprenyl diphosphate = [GlcNAc-(1-&gt;4)-Mur2Ac(oyl-L-Ala-gamma-D-Glu-L-Lys-D-Ala-D-Ala)](n+1)-di-trans,octa-cis-undecaprenyl diphosphate + di-trans,octa-cis-undecaprenyl diphosphate + H(+)</text>
        <dbReference type="Rhea" id="RHEA:23708"/>
        <dbReference type="Rhea" id="RHEA-COMP:9602"/>
        <dbReference type="Rhea" id="RHEA-COMP:9603"/>
        <dbReference type="ChEBI" id="CHEBI:15378"/>
        <dbReference type="ChEBI" id="CHEBI:58405"/>
        <dbReference type="ChEBI" id="CHEBI:60033"/>
        <dbReference type="ChEBI" id="CHEBI:78435"/>
        <dbReference type="EC" id="2.4.99.28"/>
    </reaction>
</comment>
<dbReference type="InterPro" id="IPR001460">
    <property type="entry name" value="PCN-bd_Tpept"/>
</dbReference>
<dbReference type="OrthoDB" id="9766909at2"/>
<keyword evidence="4" id="KW-0645">Protease</keyword>
<proteinExistence type="inferred from homology"/>
<sequence length="783" mass="83665">MPSSFSRGDARTTRTRRRKTSRRRGFLRWLGLALLALVVTGLAALGIAYATTDIPEPNERATQQTSILYYADGKTEMDRIAEVNREVVSIDKVPEHVRQAFLAAEDRSFYENEGISPKGIARAVWVAIRGGEQQGGSTITQQYVKNFYLTPERTLTRKAKELLISVKIDNELSKDEILQDYLNTIYFGRNADGIQSASKAYFGKDVSKLTPSEGAFLASVIRGPSLYDPRLGEEQKELAQGRWEYVVDAMAEQGWLTAEEREKAAFPDTVKINEKRGRSDEIGFITEEVRDELRGKLKLSDAQIAKGGFKIVTTIDKQAQKASSTAVENLRPEGEKAKDLHIGLVSIAPGDGAVRAMYGGAKFGESSYFNDAIDGKMQAGSTMKPFTMIAALDKGIPLSTVYSGASPYYNKAFVYDQPDATAIQKAGGVVNYNNTSYGPVNMRTATQKSINTYYAQLNLAVTPKASAEAAKAAGVRGFNGTEEVDLSTAPSSVFGTDAVRVLDMANAYATIAAQGNRSTPYFIHSVKGEGEYKIDYTVKKDVRKAFPQDVARDAIQAMSQVGTAGGTAYPTAANLGRPLAGKTGTTSDNYAAWFTGFTPGQLSTAVGIYKGDGSLQEKNQLVGIGQYSEITGGTLPAQIWTQFMIGALEGKKVEQLPPPGNVQYRPQSSSTPPTYQPPAPPPPPSTTQAPQPTTTQKSSSSTSSKSSSSTSSSSTTKESSSSSTTKESPSSTTTPKPSSSSTPPPSSSTPPPTSTPPPSPSPPKPSTPSPSRTSEPATGSGGG</sequence>
<dbReference type="PANTHER" id="PTHR32282:SF34">
    <property type="entry name" value="PENICILLIN-BINDING PROTEIN 1A"/>
    <property type="match status" value="1"/>
</dbReference>
<dbReference type="InterPro" id="IPR001264">
    <property type="entry name" value="Glyco_trans_51"/>
</dbReference>
<feature type="compositionally biased region" description="Pro residues" evidence="14">
    <location>
        <begin position="674"/>
        <end position="685"/>
    </location>
</feature>
<keyword evidence="8" id="KW-0133">Cell shape</keyword>
<dbReference type="Proteomes" id="UP000315628">
    <property type="component" value="Unassembled WGS sequence"/>
</dbReference>
<evidence type="ECO:0000256" key="14">
    <source>
        <dbReference type="SAM" id="MobiDB-lite"/>
    </source>
</evidence>
<evidence type="ECO:0000256" key="1">
    <source>
        <dbReference type="ARBA" id="ARBA00007090"/>
    </source>
</evidence>
<evidence type="ECO:0000313" key="17">
    <source>
        <dbReference type="EMBL" id="TWD16541.1"/>
    </source>
</evidence>
<evidence type="ECO:0000256" key="6">
    <source>
        <dbReference type="ARBA" id="ARBA00022679"/>
    </source>
</evidence>